<dbReference type="InterPro" id="IPR006881">
    <property type="entry name" value="RepA_C"/>
</dbReference>
<dbReference type="RefSeq" id="WP_185063216.1">
    <property type="nucleotide sequence ID" value="NZ_BAABJP010000063.1"/>
</dbReference>
<dbReference type="Pfam" id="PF04796">
    <property type="entry name" value="RepA_C"/>
    <property type="match status" value="1"/>
</dbReference>
<comment type="caution">
    <text evidence="1">The sequence shown here is derived from an EMBL/GenBank/DDBJ whole genome shotgun (WGS) entry which is preliminary data.</text>
</comment>
<gene>
    <name evidence="1" type="ORF">GCM10023321_80080</name>
</gene>
<evidence type="ECO:0000313" key="1">
    <source>
        <dbReference type="EMBL" id="GAA5175007.1"/>
    </source>
</evidence>
<sequence length="310" mass="34987">MTGKGRPRRDEMELVRAAAELWEQDEPELSYLARLWCQTSLPYRDPGDVSAWGRRNGALSLVVQPGMTIGPDGHPRSIGFPYGTLPRLLLTWLSTEAVRTREPVLMLGDSLSAFMRNLGLVPTGGRNGTITRLKKQMERLFLASLTVRWDGTTDRQAGGRLNVASSYDLWWSEKSPDEPTLMPSTVQLSGEFFREVTEHPVPLDLNALRALRGSALRLDIYAFLCHRMSYLRRPTTIPWEALRGQFGSTLGEDKNGRARFKQEFERNLREVLVVYREAQVTSSRAGLELRPSPTHVPLKGLLAATKELRE</sequence>
<evidence type="ECO:0000313" key="2">
    <source>
        <dbReference type="Proteomes" id="UP001428817"/>
    </source>
</evidence>
<protein>
    <submittedName>
        <fullName evidence="1">Replication protein RepA</fullName>
    </submittedName>
</protein>
<organism evidence="1 2">
    <name type="scientific">Pseudonocardia eucalypti</name>
    <dbReference type="NCBI Taxonomy" id="648755"/>
    <lineage>
        <taxon>Bacteria</taxon>
        <taxon>Bacillati</taxon>
        <taxon>Actinomycetota</taxon>
        <taxon>Actinomycetes</taxon>
        <taxon>Pseudonocardiales</taxon>
        <taxon>Pseudonocardiaceae</taxon>
        <taxon>Pseudonocardia</taxon>
    </lineage>
</organism>
<accession>A0ABP9RD58</accession>
<proteinExistence type="predicted"/>
<keyword evidence="2" id="KW-1185">Reference proteome</keyword>
<dbReference type="Proteomes" id="UP001428817">
    <property type="component" value="Unassembled WGS sequence"/>
</dbReference>
<name>A0ABP9RD58_9PSEU</name>
<reference evidence="2" key="1">
    <citation type="journal article" date="2019" name="Int. J. Syst. Evol. Microbiol.">
        <title>The Global Catalogue of Microorganisms (GCM) 10K type strain sequencing project: providing services to taxonomists for standard genome sequencing and annotation.</title>
        <authorList>
            <consortium name="The Broad Institute Genomics Platform"/>
            <consortium name="The Broad Institute Genome Sequencing Center for Infectious Disease"/>
            <person name="Wu L."/>
            <person name="Ma J."/>
        </authorList>
    </citation>
    <scope>NUCLEOTIDE SEQUENCE [LARGE SCALE GENOMIC DNA]</scope>
    <source>
        <strain evidence="2">JCM 18303</strain>
    </source>
</reference>
<dbReference type="EMBL" id="BAABJP010000063">
    <property type="protein sequence ID" value="GAA5175007.1"/>
    <property type="molecule type" value="Genomic_DNA"/>
</dbReference>